<dbReference type="SUPFAM" id="SSF46689">
    <property type="entry name" value="Homeodomain-like"/>
    <property type="match status" value="1"/>
</dbReference>
<dbReference type="PANTHER" id="PTHR47752:SF1">
    <property type="entry name" value="HTH-TYPE TRANSCRIPTIONAL REPRESSOR FABR"/>
    <property type="match status" value="1"/>
</dbReference>
<dbReference type="NCBIfam" id="NF008402">
    <property type="entry name" value="PRK11202.1"/>
    <property type="match status" value="1"/>
</dbReference>
<evidence type="ECO:0000259" key="3">
    <source>
        <dbReference type="PROSITE" id="PS50977"/>
    </source>
</evidence>
<organism evidence="4 5">
    <name type="scientific">Aquirhabdus parva</name>
    <dbReference type="NCBI Taxonomy" id="2283318"/>
    <lineage>
        <taxon>Bacteria</taxon>
        <taxon>Pseudomonadati</taxon>
        <taxon>Pseudomonadota</taxon>
        <taxon>Gammaproteobacteria</taxon>
        <taxon>Moraxellales</taxon>
        <taxon>Moraxellaceae</taxon>
        <taxon>Aquirhabdus</taxon>
    </lineage>
</organism>
<evidence type="ECO:0000313" key="5">
    <source>
        <dbReference type="Proteomes" id="UP000253940"/>
    </source>
</evidence>
<dbReference type="Gene3D" id="1.10.10.60">
    <property type="entry name" value="Homeodomain-like"/>
    <property type="match status" value="1"/>
</dbReference>
<gene>
    <name evidence="4" type="ORF">HYN46_15730</name>
</gene>
<accession>A0A345PA53</accession>
<keyword evidence="1 2" id="KW-0238">DNA-binding</keyword>
<name>A0A345PA53_9GAMM</name>
<dbReference type="EMBL" id="CP031222">
    <property type="protein sequence ID" value="AXI04162.1"/>
    <property type="molecule type" value="Genomic_DNA"/>
</dbReference>
<dbReference type="AlphaFoldDB" id="A0A345PA53"/>
<dbReference type="GO" id="GO:0003677">
    <property type="term" value="F:DNA binding"/>
    <property type="evidence" value="ECO:0007669"/>
    <property type="project" value="UniProtKB-UniRule"/>
</dbReference>
<reference evidence="4 5" key="1">
    <citation type="submission" date="2018-07" db="EMBL/GenBank/DDBJ databases">
        <title>Genome sequencing of Moraxellaceae gen. HYN0046.</title>
        <authorList>
            <person name="Kim M."/>
            <person name="Yi H."/>
        </authorList>
    </citation>
    <scope>NUCLEOTIDE SEQUENCE [LARGE SCALE GENOMIC DNA]</scope>
    <source>
        <strain evidence="4 5">HYN0046</strain>
    </source>
</reference>
<dbReference type="PANTHER" id="PTHR47752">
    <property type="entry name" value="HTH-TYPE TRANSCRIPTIONAL REPRESSOR FABR"/>
    <property type="match status" value="1"/>
</dbReference>
<dbReference type="InterPro" id="IPR001647">
    <property type="entry name" value="HTH_TetR"/>
</dbReference>
<evidence type="ECO:0000256" key="2">
    <source>
        <dbReference type="PROSITE-ProRule" id="PRU00335"/>
    </source>
</evidence>
<dbReference type="KEGG" id="mbah:HYN46_15730"/>
<dbReference type="RefSeq" id="WP_114900270.1">
    <property type="nucleotide sequence ID" value="NZ_CP031222.1"/>
</dbReference>
<dbReference type="OrthoDB" id="8617654at2"/>
<dbReference type="PROSITE" id="PS50977">
    <property type="entry name" value="HTH_TETR_2"/>
    <property type="match status" value="1"/>
</dbReference>
<dbReference type="Proteomes" id="UP000253940">
    <property type="component" value="Chromosome"/>
</dbReference>
<dbReference type="Pfam" id="PF00440">
    <property type="entry name" value="TetR_N"/>
    <property type="match status" value="1"/>
</dbReference>
<dbReference type="InterPro" id="IPR009057">
    <property type="entry name" value="Homeodomain-like_sf"/>
</dbReference>
<proteinExistence type="predicted"/>
<evidence type="ECO:0000256" key="1">
    <source>
        <dbReference type="ARBA" id="ARBA00023125"/>
    </source>
</evidence>
<feature type="DNA-binding region" description="H-T-H motif" evidence="2">
    <location>
        <begin position="56"/>
        <end position="75"/>
    </location>
</feature>
<evidence type="ECO:0000313" key="4">
    <source>
        <dbReference type="EMBL" id="AXI04162.1"/>
    </source>
</evidence>
<dbReference type="Gene3D" id="1.10.357.10">
    <property type="entry name" value="Tetracycline Repressor, domain 2"/>
    <property type="match status" value="1"/>
</dbReference>
<keyword evidence="5" id="KW-1185">Reference proteome</keyword>
<sequence>MLTPTPVATDPSTALLATPTTLPRVPQGRKAVITSDELIAAALKLVGPHRSISTISLREVAREAGIAPNSFYRHFRDMDELAIALIELAGSSLRKVFSEARQHKSLEPSIVQISIGIFMDQLHSGDGYLPILLREGKAGSAEFKEAVERQLVFFEDELQQDLIRIDQANGNTMYQPALAARAITRLVFTMASVAMDLPPAEQEARMSETIAMIRMILEGARALAKK</sequence>
<feature type="domain" description="HTH tetR-type" evidence="3">
    <location>
        <begin position="32"/>
        <end position="93"/>
    </location>
</feature>
<protein>
    <submittedName>
        <fullName evidence="4">HTH-type transcriptional repressor FabR</fullName>
    </submittedName>
</protein>
<dbReference type="InterPro" id="IPR050692">
    <property type="entry name" value="HTH_transcr_repressor_FabR"/>
</dbReference>